<sequence>MRVQAKIDSQALLAQWDREIAANGYTCELTSFSDIPLPQNENAIPVEAFSRDVLEEQLACLQMGEEIQAFRPLPNHGLKLLVKRVLRKLMKFYIEPITRDITDFHRSCVLAMSQLRNAAVDQRHQAEEQAKRIEDLEQTVAALKAQLQALQQAKEAQK</sequence>
<dbReference type="AlphaFoldDB" id="A0A9D2M6N9"/>
<protein>
    <submittedName>
        <fullName evidence="2">Uncharacterized protein</fullName>
    </submittedName>
</protein>
<evidence type="ECO:0000256" key="1">
    <source>
        <dbReference type="SAM" id="Coils"/>
    </source>
</evidence>
<name>A0A9D2M6N9_9FIRM</name>
<reference evidence="2" key="1">
    <citation type="journal article" date="2021" name="PeerJ">
        <title>Extensive microbial diversity within the chicken gut microbiome revealed by metagenomics and culture.</title>
        <authorList>
            <person name="Gilroy R."/>
            <person name="Ravi A."/>
            <person name="Getino M."/>
            <person name="Pursley I."/>
            <person name="Horton D.L."/>
            <person name="Alikhan N.F."/>
            <person name="Baker D."/>
            <person name="Gharbi K."/>
            <person name="Hall N."/>
            <person name="Watson M."/>
            <person name="Adriaenssens E.M."/>
            <person name="Foster-Nyarko E."/>
            <person name="Jarju S."/>
            <person name="Secka A."/>
            <person name="Antonio M."/>
            <person name="Oren A."/>
            <person name="Chaudhuri R.R."/>
            <person name="La Ragione R."/>
            <person name="Hildebrand F."/>
            <person name="Pallen M.J."/>
        </authorList>
    </citation>
    <scope>NUCLEOTIDE SEQUENCE</scope>
    <source>
        <strain evidence="2">ChiBcec8-13705</strain>
    </source>
</reference>
<dbReference type="EMBL" id="DWYG01000133">
    <property type="protein sequence ID" value="HJB42405.1"/>
    <property type="molecule type" value="Genomic_DNA"/>
</dbReference>
<proteinExistence type="predicted"/>
<gene>
    <name evidence="2" type="ORF">H9945_07895</name>
</gene>
<accession>A0A9D2M6N9</accession>
<evidence type="ECO:0000313" key="2">
    <source>
        <dbReference type="EMBL" id="HJB42405.1"/>
    </source>
</evidence>
<comment type="caution">
    <text evidence="2">The sequence shown here is derived from an EMBL/GenBank/DDBJ whole genome shotgun (WGS) entry which is preliminary data.</text>
</comment>
<dbReference type="Proteomes" id="UP000886803">
    <property type="component" value="Unassembled WGS sequence"/>
</dbReference>
<evidence type="ECO:0000313" key="3">
    <source>
        <dbReference type="Proteomes" id="UP000886803"/>
    </source>
</evidence>
<feature type="coiled-coil region" evidence="1">
    <location>
        <begin position="116"/>
        <end position="156"/>
    </location>
</feature>
<organism evidence="2 3">
    <name type="scientific">Candidatus Gemmiger avicola</name>
    <dbReference type="NCBI Taxonomy" id="2838605"/>
    <lineage>
        <taxon>Bacteria</taxon>
        <taxon>Bacillati</taxon>
        <taxon>Bacillota</taxon>
        <taxon>Clostridia</taxon>
        <taxon>Eubacteriales</taxon>
        <taxon>Gemmiger</taxon>
    </lineage>
</organism>
<keyword evidence="1" id="KW-0175">Coiled coil</keyword>
<reference evidence="2" key="2">
    <citation type="submission" date="2021-04" db="EMBL/GenBank/DDBJ databases">
        <authorList>
            <person name="Gilroy R."/>
        </authorList>
    </citation>
    <scope>NUCLEOTIDE SEQUENCE</scope>
    <source>
        <strain evidence="2">ChiBcec8-13705</strain>
    </source>
</reference>